<proteinExistence type="predicted"/>
<name>A0A0C3M2Z4_9AGAM</name>
<sequence length="253" mass="29144">MRFTLSGVPELPLPSANQRPTMHPAETYLVLLLSFNVKMNVLDNQNSSTLVPIIGRWVVRGVNEDRSIRYRPTQQQQRRGRRGSERKRRSVKVRGSPTASKQGGRGEQATMLDQRVLYQSFGWRRQPTGAQDSPPDRVILPEGVVSNPVDIPTFERLEGLCRHTVKEPKRLEGLCRHTVEFKPTNPSEERRHRELEAIDAFYKSCLPSLFLSHKVKARAHPERPCRESLQSKCHYGLVWKETDNRAAYKKRRA</sequence>
<reference evidence="3" key="2">
    <citation type="submission" date="2015-01" db="EMBL/GenBank/DDBJ databases">
        <title>Evolutionary Origins and Diversification of the Mycorrhizal Mutualists.</title>
        <authorList>
            <consortium name="DOE Joint Genome Institute"/>
            <consortium name="Mycorrhizal Genomics Consortium"/>
            <person name="Kohler A."/>
            <person name="Kuo A."/>
            <person name="Nagy L.G."/>
            <person name="Floudas D."/>
            <person name="Copeland A."/>
            <person name="Barry K.W."/>
            <person name="Cichocki N."/>
            <person name="Veneault-Fourrey C."/>
            <person name="LaButti K."/>
            <person name="Lindquist E.A."/>
            <person name="Lipzen A."/>
            <person name="Lundell T."/>
            <person name="Morin E."/>
            <person name="Murat C."/>
            <person name="Riley R."/>
            <person name="Ohm R."/>
            <person name="Sun H."/>
            <person name="Tunlid A."/>
            <person name="Henrissat B."/>
            <person name="Grigoriev I.V."/>
            <person name="Hibbett D.S."/>
            <person name="Martin F."/>
        </authorList>
    </citation>
    <scope>NUCLEOTIDE SEQUENCE [LARGE SCALE GENOMIC DNA]</scope>
    <source>
        <strain evidence="3">MUT 4182</strain>
    </source>
</reference>
<keyword evidence="3" id="KW-1185">Reference proteome</keyword>
<dbReference type="Proteomes" id="UP000054248">
    <property type="component" value="Unassembled WGS sequence"/>
</dbReference>
<dbReference type="EMBL" id="KN822999">
    <property type="protein sequence ID" value="KIO28077.1"/>
    <property type="molecule type" value="Genomic_DNA"/>
</dbReference>
<feature type="region of interest" description="Disordered" evidence="1">
    <location>
        <begin position="68"/>
        <end position="110"/>
    </location>
</feature>
<protein>
    <submittedName>
        <fullName evidence="2">Uncharacterized protein</fullName>
    </submittedName>
</protein>
<accession>A0A0C3M2Z4</accession>
<feature type="region of interest" description="Disordered" evidence="1">
    <location>
        <begin position="1"/>
        <end position="20"/>
    </location>
</feature>
<evidence type="ECO:0000313" key="2">
    <source>
        <dbReference type="EMBL" id="KIO28077.1"/>
    </source>
</evidence>
<dbReference type="HOGENOM" id="CLU_1099178_0_0_1"/>
<evidence type="ECO:0000256" key="1">
    <source>
        <dbReference type="SAM" id="MobiDB-lite"/>
    </source>
</evidence>
<organism evidence="2 3">
    <name type="scientific">Tulasnella calospora MUT 4182</name>
    <dbReference type="NCBI Taxonomy" id="1051891"/>
    <lineage>
        <taxon>Eukaryota</taxon>
        <taxon>Fungi</taxon>
        <taxon>Dikarya</taxon>
        <taxon>Basidiomycota</taxon>
        <taxon>Agaricomycotina</taxon>
        <taxon>Agaricomycetes</taxon>
        <taxon>Cantharellales</taxon>
        <taxon>Tulasnellaceae</taxon>
        <taxon>Tulasnella</taxon>
    </lineage>
</organism>
<reference evidence="2 3" key="1">
    <citation type="submission" date="2014-04" db="EMBL/GenBank/DDBJ databases">
        <authorList>
            <consortium name="DOE Joint Genome Institute"/>
            <person name="Kuo A."/>
            <person name="Girlanda M."/>
            <person name="Perotto S."/>
            <person name="Kohler A."/>
            <person name="Nagy L.G."/>
            <person name="Floudas D."/>
            <person name="Copeland A."/>
            <person name="Barry K.W."/>
            <person name="Cichocki N."/>
            <person name="Veneault-Fourrey C."/>
            <person name="LaButti K."/>
            <person name="Lindquist E.A."/>
            <person name="Lipzen A."/>
            <person name="Lundell T."/>
            <person name="Morin E."/>
            <person name="Murat C."/>
            <person name="Sun H."/>
            <person name="Tunlid A."/>
            <person name="Henrissat B."/>
            <person name="Grigoriev I.V."/>
            <person name="Hibbett D.S."/>
            <person name="Martin F."/>
            <person name="Nordberg H.P."/>
            <person name="Cantor M.N."/>
            <person name="Hua S.X."/>
        </authorList>
    </citation>
    <scope>NUCLEOTIDE SEQUENCE [LARGE SCALE GENOMIC DNA]</scope>
    <source>
        <strain evidence="2 3">MUT 4182</strain>
    </source>
</reference>
<feature type="compositionally biased region" description="Basic residues" evidence="1">
    <location>
        <begin position="78"/>
        <end position="92"/>
    </location>
</feature>
<evidence type="ECO:0000313" key="3">
    <source>
        <dbReference type="Proteomes" id="UP000054248"/>
    </source>
</evidence>
<dbReference type="AlphaFoldDB" id="A0A0C3M2Z4"/>
<gene>
    <name evidence="2" type="ORF">M407DRAFT_6957</name>
</gene>